<gene>
    <name evidence="5" type="ORF">ACFFI0_15565</name>
</gene>
<dbReference type="SUPFAM" id="SSF56784">
    <property type="entry name" value="HAD-like"/>
    <property type="match status" value="1"/>
</dbReference>
<comment type="caution">
    <text evidence="5">The sequence shown here is derived from an EMBL/GenBank/DDBJ whole genome shotgun (WGS) entry which is preliminary data.</text>
</comment>
<dbReference type="EC" id="3.1.3.18" evidence="4"/>
<comment type="catalytic activity">
    <reaction evidence="1">
        <text>2-phosphoglycolate + H2O = glycolate + phosphate</text>
        <dbReference type="Rhea" id="RHEA:14369"/>
        <dbReference type="ChEBI" id="CHEBI:15377"/>
        <dbReference type="ChEBI" id="CHEBI:29805"/>
        <dbReference type="ChEBI" id="CHEBI:43474"/>
        <dbReference type="ChEBI" id="CHEBI:58033"/>
        <dbReference type="EC" id="3.1.3.18"/>
    </reaction>
</comment>
<keyword evidence="5" id="KW-0378">Hydrolase</keyword>
<reference evidence="5 6" key="1">
    <citation type="submission" date="2024-09" db="EMBL/GenBank/DDBJ databases">
        <authorList>
            <person name="Sun Q."/>
            <person name="Mori K."/>
        </authorList>
    </citation>
    <scope>NUCLEOTIDE SEQUENCE [LARGE SCALE GENOMIC DNA]</scope>
    <source>
        <strain evidence="5 6">CCM 7765</strain>
    </source>
</reference>
<evidence type="ECO:0000313" key="6">
    <source>
        <dbReference type="Proteomes" id="UP001589774"/>
    </source>
</evidence>
<comment type="pathway">
    <text evidence="2">Organic acid metabolism; glycolate biosynthesis; glycolate from 2-phosphoglycolate: step 1/1.</text>
</comment>
<dbReference type="GO" id="GO:0016787">
    <property type="term" value="F:hydrolase activity"/>
    <property type="evidence" value="ECO:0007669"/>
    <property type="project" value="UniProtKB-KW"/>
</dbReference>
<dbReference type="SFLD" id="SFLDG01129">
    <property type="entry name" value="C1.5:_HAD__Beta-PGM__Phosphata"/>
    <property type="match status" value="1"/>
</dbReference>
<dbReference type="Pfam" id="PF13419">
    <property type="entry name" value="HAD_2"/>
    <property type="match status" value="1"/>
</dbReference>
<keyword evidence="6" id="KW-1185">Reference proteome</keyword>
<dbReference type="InterPro" id="IPR050155">
    <property type="entry name" value="HAD-like_hydrolase_sf"/>
</dbReference>
<evidence type="ECO:0000313" key="5">
    <source>
        <dbReference type="EMBL" id="MFC0319739.1"/>
    </source>
</evidence>
<dbReference type="Proteomes" id="UP001589774">
    <property type="component" value="Unassembled WGS sequence"/>
</dbReference>
<dbReference type="InterPro" id="IPR041492">
    <property type="entry name" value="HAD_2"/>
</dbReference>
<accession>A0ABV6HMC1</accession>
<dbReference type="InterPro" id="IPR023214">
    <property type="entry name" value="HAD_sf"/>
</dbReference>
<dbReference type="InterPro" id="IPR036412">
    <property type="entry name" value="HAD-like_sf"/>
</dbReference>
<name>A0ABV6HMC1_9SPHI</name>
<comment type="similarity">
    <text evidence="3">Belongs to the HAD-like hydrolase superfamily. CbbY/CbbZ/Gph/YieH family.</text>
</comment>
<dbReference type="RefSeq" id="WP_013667301.1">
    <property type="nucleotide sequence ID" value="NZ_JBHLWO010000002.1"/>
</dbReference>
<dbReference type="SFLD" id="SFLDS00003">
    <property type="entry name" value="Haloacid_Dehalogenase"/>
    <property type="match status" value="1"/>
</dbReference>
<dbReference type="EMBL" id="JBHLWO010000002">
    <property type="protein sequence ID" value="MFC0319739.1"/>
    <property type="molecule type" value="Genomic_DNA"/>
</dbReference>
<evidence type="ECO:0000256" key="3">
    <source>
        <dbReference type="ARBA" id="ARBA00006171"/>
    </source>
</evidence>
<dbReference type="Gene3D" id="3.40.50.1000">
    <property type="entry name" value="HAD superfamily/HAD-like"/>
    <property type="match status" value="1"/>
</dbReference>
<dbReference type="PANTHER" id="PTHR43434">
    <property type="entry name" value="PHOSPHOGLYCOLATE PHOSPHATASE"/>
    <property type="match status" value="1"/>
</dbReference>
<evidence type="ECO:0000256" key="4">
    <source>
        <dbReference type="ARBA" id="ARBA00013078"/>
    </source>
</evidence>
<protein>
    <recommendedName>
        <fullName evidence="4">phosphoglycolate phosphatase</fullName>
        <ecNumber evidence="4">3.1.3.18</ecNumber>
    </recommendedName>
</protein>
<organism evidence="5 6">
    <name type="scientific">Olivibacter oleidegradans</name>
    <dbReference type="NCBI Taxonomy" id="760123"/>
    <lineage>
        <taxon>Bacteria</taxon>
        <taxon>Pseudomonadati</taxon>
        <taxon>Bacteroidota</taxon>
        <taxon>Sphingobacteriia</taxon>
        <taxon>Sphingobacteriales</taxon>
        <taxon>Sphingobacteriaceae</taxon>
        <taxon>Olivibacter</taxon>
    </lineage>
</organism>
<evidence type="ECO:0000256" key="1">
    <source>
        <dbReference type="ARBA" id="ARBA00000830"/>
    </source>
</evidence>
<dbReference type="PANTHER" id="PTHR43434:SF1">
    <property type="entry name" value="PHOSPHOGLYCOLATE PHOSPHATASE"/>
    <property type="match status" value="1"/>
</dbReference>
<sequence>MIKKIKAVIFDLDGTIANTLPLCIRAFRESIEPLIGQSISDQEIISTFGPSEEGTIMALAPAHYQQGVSNYLSNYEVLHEICPQPFEGIREMLADLKKHQVETALVTGKGALSTAISLKRFDLLSFFKLIETGSPKGPRKVEGIQAVLNHMPDFKKTEVIYVGDAPSDITACKDVGIPIVAAAWAETAEADKLRALAPDFMFYDVKDFHGWLLEKVK</sequence>
<dbReference type="InterPro" id="IPR023198">
    <property type="entry name" value="PGP-like_dom2"/>
</dbReference>
<dbReference type="Gene3D" id="1.10.150.240">
    <property type="entry name" value="Putative phosphatase, domain 2"/>
    <property type="match status" value="1"/>
</dbReference>
<evidence type="ECO:0000256" key="2">
    <source>
        <dbReference type="ARBA" id="ARBA00004818"/>
    </source>
</evidence>
<proteinExistence type="inferred from homology"/>